<keyword evidence="3" id="KW-1185">Reference proteome</keyword>
<reference evidence="3" key="1">
    <citation type="submission" date="2023-07" db="EMBL/GenBank/DDBJ databases">
        <title>Whole genome shotgun sequence of Streptomyces nojiriensis NBRC 13794.</title>
        <authorList>
            <person name="Komaki H."/>
            <person name="Tamura T."/>
        </authorList>
    </citation>
    <scope>NUCLEOTIDE SEQUENCE [LARGE SCALE GENOMIC DNA]</scope>
    <source>
        <strain evidence="3">NBRC 13794</strain>
    </source>
</reference>
<feature type="compositionally biased region" description="Low complexity" evidence="1">
    <location>
        <begin position="119"/>
        <end position="131"/>
    </location>
</feature>
<proteinExistence type="predicted"/>
<evidence type="ECO:0000313" key="2">
    <source>
        <dbReference type="EMBL" id="GHI68737.1"/>
    </source>
</evidence>
<feature type="region of interest" description="Disordered" evidence="1">
    <location>
        <begin position="1"/>
        <end position="20"/>
    </location>
</feature>
<dbReference type="InterPro" id="IPR029058">
    <property type="entry name" value="AB_hydrolase_fold"/>
</dbReference>
<evidence type="ECO:0000256" key="1">
    <source>
        <dbReference type="SAM" id="MobiDB-lite"/>
    </source>
</evidence>
<organism evidence="2 3">
    <name type="scientific">Streptomyces nojiriensis</name>
    <dbReference type="NCBI Taxonomy" id="66374"/>
    <lineage>
        <taxon>Bacteria</taxon>
        <taxon>Bacillati</taxon>
        <taxon>Actinomycetota</taxon>
        <taxon>Actinomycetes</taxon>
        <taxon>Kitasatosporales</taxon>
        <taxon>Streptomycetaceae</taxon>
        <taxon>Streptomyces</taxon>
    </lineage>
</organism>
<dbReference type="EMBL" id="BNEC01000003">
    <property type="protein sequence ID" value="GHI68737.1"/>
    <property type="molecule type" value="Genomic_DNA"/>
</dbReference>
<sequence length="140" mass="15813">MQRHQTPADTRRHRTRHNRPALAYTHLTDHPSHPERVSEIVIAGVATTRRSEIDRLYRGAGRFFPEQWERFLDGAGGTPRDGDIVAAHARLMGHPDPAVREKAMADWCAPPEQSPLPPGRSYTSTSSARSAPRCRCRGRW</sequence>
<gene>
    <name evidence="2" type="ORF">Snoj_26550</name>
</gene>
<feature type="region of interest" description="Disordered" evidence="1">
    <location>
        <begin position="108"/>
        <end position="131"/>
    </location>
</feature>
<name>A0ABQ3SL16_9ACTN</name>
<dbReference type="Proteomes" id="UP000613974">
    <property type="component" value="Unassembled WGS sequence"/>
</dbReference>
<evidence type="ECO:0000313" key="3">
    <source>
        <dbReference type="Proteomes" id="UP000613974"/>
    </source>
</evidence>
<comment type="caution">
    <text evidence="2">The sequence shown here is derived from an EMBL/GenBank/DDBJ whole genome shotgun (WGS) entry which is preliminary data.</text>
</comment>
<protein>
    <submittedName>
        <fullName evidence="2">Uncharacterized protein</fullName>
    </submittedName>
</protein>
<accession>A0ABQ3SL16</accession>
<dbReference type="Gene3D" id="3.40.50.1820">
    <property type="entry name" value="alpha/beta hydrolase"/>
    <property type="match status" value="1"/>
</dbReference>